<dbReference type="RefSeq" id="WP_219537668.1">
    <property type="nucleotide sequence ID" value="NZ_JAHKRM010000039.1"/>
</dbReference>
<sequence length="88" mass="9385">MNITHAAVPGTAHHSLSWGGQGVGMLMGDAGRRRRLVHGPAGLDVPLRSSPVEQDESGQVRGIRRSRSTADRRAVLECRLAQITGHAP</sequence>
<evidence type="ECO:0000256" key="1">
    <source>
        <dbReference type="SAM" id="MobiDB-lite"/>
    </source>
</evidence>
<organism evidence="2 3">
    <name type="scientific">Nonomuraea guangzhouensis</name>
    <dbReference type="NCBI Taxonomy" id="1291555"/>
    <lineage>
        <taxon>Bacteria</taxon>
        <taxon>Bacillati</taxon>
        <taxon>Actinomycetota</taxon>
        <taxon>Actinomycetes</taxon>
        <taxon>Streptosporangiales</taxon>
        <taxon>Streptosporangiaceae</taxon>
        <taxon>Nonomuraea</taxon>
    </lineage>
</organism>
<evidence type="ECO:0000313" key="3">
    <source>
        <dbReference type="Proteomes" id="UP001597097"/>
    </source>
</evidence>
<evidence type="ECO:0000313" key="2">
    <source>
        <dbReference type="EMBL" id="MFD1546032.1"/>
    </source>
</evidence>
<proteinExistence type="predicted"/>
<keyword evidence="3" id="KW-1185">Reference proteome</keyword>
<feature type="region of interest" description="Disordered" evidence="1">
    <location>
        <begin position="1"/>
        <end position="20"/>
    </location>
</feature>
<name>A0ABW4GU39_9ACTN</name>
<feature type="region of interest" description="Disordered" evidence="1">
    <location>
        <begin position="40"/>
        <end position="67"/>
    </location>
</feature>
<comment type="caution">
    <text evidence="2">The sequence shown here is derived from an EMBL/GenBank/DDBJ whole genome shotgun (WGS) entry which is preliminary data.</text>
</comment>
<dbReference type="EMBL" id="JBHUCM010000053">
    <property type="protein sequence ID" value="MFD1546032.1"/>
    <property type="molecule type" value="Genomic_DNA"/>
</dbReference>
<gene>
    <name evidence="2" type="ORF">ACFSJ0_53960</name>
</gene>
<dbReference type="Proteomes" id="UP001597097">
    <property type="component" value="Unassembled WGS sequence"/>
</dbReference>
<reference evidence="3" key="1">
    <citation type="journal article" date="2019" name="Int. J. Syst. Evol. Microbiol.">
        <title>The Global Catalogue of Microorganisms (GCM) 10K type strain sequencing project: providing services to taxonomists for standard genome sequencing and annotation.</title>
        <authorList>
            <consortium name="The Broad Institute Genomics Platform"/>
            <consortium name="The Broad Institute Genome Sequencing Center for Infectious Disease"/>
            <person name="Wu L."/>
            <person name="Ma J."/>
        </authorList>
    </citation>
    <scope>NUCLEOTIDE SEQUENCE [LARGE SCALE GENOMIC DNA]</scope>
    <source>
        <strain evidence="3">CGMCC 1.15399</strain>
    </source>
</reference>
<protein>
    <submittedName>
        <fullName evidence="2">Uncharacterized protein</fullName>
    </submittedName>
</protein>
<accession>A0ABW4GU39</accession>